<protein>
    <submittedName>
        <fullName evidence="1">Uncharacterized protein</fullName>
    </submittedName>
</protein>
<dbReference type="EMBL" id="VSSQ01020326">
    <property type="protein sequence ID" value="MPM65094.1"/>
    <property type="molecule type" value="Genomic_DNA"/>
</dbReference>
<gene>
    <name evidence="1" type="ORF">SDC9_111986</name>
</gene>
<dbReference type="AlphaFoldDB" id="A0A645BTG2"/>
<comment type="caution">
    <text evidence="1">The sequence shown here is derived from an EMBL/GenBank/DDBJ whole genome shotgun (WGS) entry which is preliminary data.</text>
</comment>
<organism evidence="1">
    <name type="scientific">bioreactor metagenome</name>
    <dbReference type="NCBI Taxonomy" id="1076179"/>
    <lineage>
        <taxon>unclassified sequences</taxon>
        <taxon>metagenomes</taxon>
        <taxon>ecological metagenomes</taxon>
    </lineage>
</organism>
<evidence type="ECO:0000313" key="1">
    <source>
        <dbReference type="EMBL" id="MPM65094.1"/>
    </source>
</evidence>
<reference evidence="1" key="1">
    <citation type="submission" date="2019-08" db="EMBL/GenBank/DDBJ databases">
        <authorList>
            <person name="Kucharzyk K."/>
            <person name="Murdoch R.W."/>
            <person name="Higgins S."/>
            <person name="Loffler F."/>
        </authorList>
    </citation>
    <scope>NUCLEOTIDE SEQUENCE</scope>
</reference>
<accession>A0A645BTG2</accession>
<name>A0A645BTG2_9ZZZZ</name>
<proteinExistence type="predicted"/>
<sequence length="149" mass="16486">MLLPFQKQIIQDSLLVLGINHINFHGLGLPKAVNPVDGLDKVVKVIIDSGKYGTMAMALEIATLAGKALLCGKKPGFSIRKGDHPALPFLVFHGSVYIHRFRQVRFDRVPLRLKIVPQDEMIIRAFVHDLGHFFDAGADTFPLLAGCFL</sequence>